<feature type="non-terminal residue" evidence="1">
    <location>
        <position position="1"/>
    </location>
</feature>
<evidence type="ECO:0000313" key="1">
    <source>
        <dbReference type="EMBL" id="CAF4981470.1"/>
    </source>
</evidence>
<name>A0A821ZDK1_9BILA</name>
<comment type="caution">
    <text evidence="1">The sequence shown here is derived from an EMBL/GenBank/DDBJ whole genome shotgun (WGS) entry which is preliminary data.</text>
</comment>
<accession>A0A821ZDK1</accession>
<sequence length="133" mass="15210">MGDDLENQTGAGKIDITKIKRSLYEFKIQDQKQTIALFVVTDGVRGSFTSIDFGQFLVMQKLAASLSEKDSKKFRKVQTELIKFDIIPERNDLELVLVHFNFDIHQTVNAFKNDTAKEILNGWKTSTQKNHSD</sequence>
<reference evidence="1" key="1">
    <citation type="submission" date="2021-02" db="EMBL/GenBank/DDBJ databases">
        <authorList>
            <person name="Nowell W R."/>
        </authorList>
    </citation>
    <scope>NUCLEOTIDE SEQUENCE</scope>
</reference>
<organism evidence="1 2">
    <name type="scientific">Rotaria socialis</name>
    <dbReference type="NCBI Taxonomy" id="392032"/>
    <lineage>
        <taxon>Eukaryota</taxon>
        <taxon>Metazoa</taxon>
        <taxon>Spiralia</taxon>
        <taxon>Gnathifera</taxon>
        <taxon>Rotifera</taxon>
        <taxon>Eurotatoria</taxon>
        <taxon>Bdelloidea</taxon>
        <taxon>Philodinida</taxon>
        <taxon>Philodinidae</taxon>
        <taxon>Rotaria</taxon>
    </lineage>
</organism>
<proteinExistence type="predicted"/>
<protein>
    <submittedName>
        <fullName evidence="1">Uncharacterized protein</fullName>
    </submittedName>
</protein>
<dbReference type="Proteomes" id="UP000663848">
    <property type="component" value="Unassembled WGS sequence"/>
</dbReference>
<gene>
    <name evidence="1" type="ORF">QYT958_LOCUS36203</name>
</gene>
<evidence type="ECO:0000313" key="2">
    <source>
        <dbReference type="Proteomes" id="UP000663848"/>
    </source>
</evidence>
<dbReference type="AlphaFoldDB" id="A0A821ZDK1"/>
<dbReference type="EMBL" id="CAJOBR010028478">
    <property type="protein sequence ID" value="CAF4981470.1"/>
    <property type="molecule type" value="Genomic_DNA"/>
</dbReference>